<feature type="region of interest" description="Disordered" evidence="1">
    <location>
        <begin position="97"/>
        <end position="117"/>
    </location>
</feature>
<comment type="caution">
    <text evidence="2">The sequence shown here is derived from an EMBL/GenBank/DDBJ whole genome shotgun (WGS) entry which is preliminary data.</text>
</comment>
<proteinExistence type="predicted"/>
<dbReference type="OrthoDB" id="5395975at2759"/>
<protein>
    <submittedName>
        <fullName evidence="2">Uncharacterized protein</fullName>
    </submittedName>
</protein>
<organism evidence="2 3">
    <name type="scientific">Neolecta irregularis (strain DAH-3)</name>
    <dbReference type="NCBI Taxonomy" id="1198029"/>
    <lineage>
        <taxon>Eukaryota</taxon>
        <taxon>Fungi</taxon>
        <taxon>Dikarya</taxon>
        <taxon>Ascomycota</taxon>
        <taxon>Taphrinomycotina</taxon>
        <taxon>Neolectales</taxon>
        <taxon>Neolectaceae</taxon>
        <taxon>Neolecta</taxon>
    </lineage>
</organism>
<evidence type="ECO:0000313" key="2">
    <source>
        <dbReference type="EMBL" id="OLL26687.1"/>
    </source>
</evidence>
<feature type="region of interest" description="Disordered" evidence="1">
    <location>
        <begin position="1"/>
        <end position="24"/>
    </location>
</feature>
<sequence length="238" mass="27193">MNQPSNPTILVHITASSSASSDQKYTRQALASTCFYPEKQYPPDTHQSRKPSPIDIDSEDDQIPDSQSQVQIAFQPLIPWKQSAIYTLANKPPEISDLYTLSPPPPSIADTTTSPDRQPDKFPLFHPRIPLEILFGESKLILPRSSDVSPVIVTEYMKNLDLQEYKEIYRSKNIRDMERGYWKIGVHLGWTDESKSMFWRDLQRCIRKGSVGWVIAHALENAFHVYCWGGALVHVCYL</sequence>
<accession>A0A1U7LVK2</accession>
<reference evidence="2 3" key="1">
    <citation type="submission" date="2016-04" db="EMBL/GenBank/DDBJ databases">
        <title>Evolutionary innovation and constraint leading to complex multicellularity in the Ascomycota.</title>
        <authorList>
            <person name="Cisse O."/>
            <person name="Nguyen A."/>
            <person name="Hewitt D.A."/>
            <person name="Jedd G."/>
            <person name="Stajich J.E."/>
        </authorList>
    </citation>
    <scope>NUCLEOTIDE SEQUENCE [LARGE SCALE GENOMIC DNA]</scope>
    <source>
        <strain evidence="2 3">DAH-3</strain>
    </source>
</reference>
<keyword evidence="3" id="KW-1185">Reference proteome</keyword>
<dbReference type="Proteomes" id="UP000186594">
    <property type="component" value="Unassembled WGS sequence"/>
</dbReference>
<evidence type="ECO:0000256" key="1">
    <source>
        <dbReference type="SAM" id="MobiDB-lite"/>
    </source>
</evidence>
<name>A0A1U7LVK2_NEOID</name>
<gene>
    <name evidence="2" type="ORF">NEOLI_002506</name>
</gene>
<dbReference type="STRING" id="1198029.A0A1U7LVK2"/>
<dbReference type="OMA" id="YWAINAR"/>
<evidence type="ECO:0000313" key="3">
    <source>
        <dbReference type="Proteomes" id="UP000186594"/>
    </source>
</evidence>
<dbReference type="EMBL" id="LXFE01000153">
    <property type="protein sequence ID" value="OLL26687.1"/>
    <property type="molecule type" value="Genomic_DNA"/>
</dbReference>
<dbReference type="AlphaFoldDB" id="A0A1U7LVK2"/>
<feature type="region of interest" description="Disordered" evidence="1">
    <location>
        <begin position="36"/>
        <end position="68"/>
    </location>
</feature>
<feature type="compositionally biased region" description="Polar residues" evidence="1">
    <location>
        <begin position="1"/>
        <end position="23"/>
    </location>
</feature>